<sequence>MVLHDGISIAAVALVGVQQFYPRFFSYTPRLEELLGHETPKLANGDTVSLDVLLNQDGDQLAKYSQAFQRLKEINKDAKKLILDGGFFYRFEQFGEKFLEAEVERTVDGIKAIVDAAKQNELEIQSFNVRLQWLMYYTVSHDTYNYPAILKKHFNVTVRPDDYVDFKTVLEYNNTDVTVHAELQFDPRKNRHQPGGRVSENPRKGEVIGERSTTGHGHAFWLEDMAYVLANRAAMPVFPMDFVFFSPLQEFAEEPEVFYRQAVKKLGTLFREKKAVNLYGSAVVKAAENSRLEFLNEFSKVKHNIDAAVKAFEDNNYPILGVSVKLYFQFSDKATADVSSVISKTYGVNVDSQLGQKAILFSYNVSEQPVKVEVHLDIPQDVEDVLDNTKLRQSPLYKVD</sequence>
<organism evidence="1 2">
    <name type="scientific">Bursaphelenchus xylophilus</name>
    <name type="common">Pinewood nematode worm</name>
    <name type="synonym">Aphelenchoides xylophilus</name>
    <dbReference type="NCBI Taxonomy" id="6326"/>
    <lineage>
        <taxon>Eukaryota</taxon>
        <taxon>Metazoa</taxon>
        <taxon>Ecdysozoa</taxon>
        <taxon>Nematoda</taxon>
        <taxon>Chromadorea</taxon>
        <taxon>Rhabditida</taxon>
        <taxon>Tylenchina</taxon>
        <taxon>Tylenchomorpha</taxon>
        <taxon>Aphelenchoidea</taxon>
        <taxon>Aphelenchoididae</taxon>
        <taxon>Bursaphelenchus</taxon>
    </lineage>
</organism>
<evidence type="ECO:0000313" key="1">
    <source>
        <dbReference type="Proteomes" id="UP000095284"/>
    </source>
</evidence>
<dbReference type="AlphaFoldDB" id="A0A1I7SFE5"/>
<evidence type="ECO:0000313" key="2">
    <source>
        <dbReference type="WBParaSite" id="BXY_1175700.1"/>
    </source>
</evidence>
<protein>
    <submittedName>
        <fullName evidence="2">Uncharacterized protein</fullName>
    </submittedName>
</protein>
<name>A0A1I7SFE5_BURXY</name>
<accession>A0A1I7SFE5</accession>
<dbReference type="Proteomes" id="UP000095284">
    <property type="component" value="Unplaced"/>
</dbReference>
<proteinExistence type="predicted"/>
<reference evidence="2" key="1">
    <citation type="submission" date="2016-11" db="UniProtKB">
        <authorList>
            <consortium name="WormBaseParasite"/>
        </authorList>
    </citation>
    <scope>IDENTIFICATION</scope>
</reference>
<dbReference type="WBParaSite" id="BXY_1175700.1">
    <property type="protein sequence ID" value="BXY_1175700.1"/>
    <property type="gene ID" value="BXY_1175700"/>
</dbReference>